<dbReference type="EMBL" id="MATO01000040">
    <property type="protein sequence ID" value="OCS89691.1"/>
    <property type="molecule type" value="Genomic_DNA"/>
</dbReference>
<evidence type="ECO:0000256" key="1">
    <source>
        <dbReference type="ARBA" id="ARBA00022475"/>
    </source>
</evidence>
<keyword evidence="4" id="KW-0328">Glycosyltransferase</keyword>
<keyword evidence="11 17" id="KW-0472">Membrane</keyword>
<dbReference type="Proteomes" id="UP000093482">
    <property type="component" value="Unassembled WGS sequence"/>
</dbReference>
<sequence>MLKNINDFLDRIAEHKWIPKLRITGGVLWNLALLFCTLAVIFTVFVGSVGAGYFAALVREEPLRSSEEMREDIFSYEETSEIYFANDIYIGKVRTDLERRETSLTNVSPNVINAVFATEDEYFREHNGIVPKAVLRGIVQDLSNSATQTGGSTLTQQLIKNQILTNEVSYERKAKEILLAMRLEHFMTKEEILEAYLNIIPYGRNAEGRNIAGIATAAEGIFGTTPDKLNLPQAAYIAGIPQAPFAYTPFTQRGEVKSAEGLEPGFNRMKTVLFRMKEEGFITQAQYDEAVAYDLKADFRAKQTSGTELYPYITYEAERRTVEILTKQLAAKDGVTELELEQNAKLYEKYSILADRDMRSSGYRIYTTIDKTMYDALNKAAAEFNSYGQTMTSTKTDPETGETIEVKEPVQVASVLMDNKTGRVIAFVGGRDFAADELNYATQGYRSNGSTMKPLLVYAPAIDLGFIGAGSPVVDVKFKRKSDGYAPENFIPTQELGLIPARKALALSQNLAALRLYNMTLTDHKPQEYIEKMNFSRINENNLIHLSAALGGGIEMTVEENTAAYASLANGGQYNRGYMIEKIVDLDGNIVFEHKVEPTQIYKPETAYIVSDMLKDTLDQGHTGAKAGSQLRFSREHVSAKTGTSQTFHDVWLMGYNPNITLSAWLGYGIPKPLNTMVNTYGEPSARVNALWAKLMNTVYATNPDLVSPNTKMEKPANVVAQSFCGISGRLLSSTCSAAGFGVTDLFNKAVFVPTKVDDSIVSSSAVTIGGQKYTPLKGTPSAFITNGGIALSPSFAKRMLGSLGGDPSKLISHASYGGGAVRSMRDDGVAPAAPSAAVNGSTISWSASSSRDVVGYYIYKQGGGRIGTISEGSRRSRTVGYGSYYVTAVDIAGRESRASNVVSYSAPPPPKPKPSTNSSGNSGSTSEGSSSNEGGNAPATPVTPQAEQPAEETATPSAAEGESESGTP</sequence>
<evidence type="ECO:0000256" key="13">
    <source>
        <dbReference type="ARBA" id="ARBA00023316"/>
    </source>
</evidence>
<dbReference type="GO" id="GO:0009252">
    <property type="term" value="P:peptidoglycan biosynthetic process"/>
    <property type="evidence" value="ECO:0007669"/>
    <property type="project" value="UniProtKB-KW"/>
</dbReference>
<evidence type="ECO:0000259" key="19">
    <source>
        <dbReference type="Pfam" id="PF00912"/>
    </source>
</evidence>
<dbReference type="InterPro" id="IPR036950">
    <property type="entry name" value="PBP_transglycosylase"/>
</dbReference>
<dbReference type="InterPro" id="IPR013783">
    <property type="entry name" value="Ig-like_fold"/>
</dbReference>
<keyword evidence="8" id="KW-0133">Cell shape</keyword>
<dbReference type="Gene3D" id="1.10.3810.10">
    <property type="entry name" value="Biosynthetic peptidoglycan transglycosylase-like"/>
    <property type="match status" value="1"/>
</dbReference>
<dbReference type="Pfam" id="PF00905">
    <property type="entry name" value="Transpeptidase"/>
    <property type="match status" value="1"/>
</dbReference>
<keyword evidence="3" id="KW-0645">Protease</keyword>
<evidence type="ECO:0000256" key="11">
    <source>
        <dbReference type="ARBA" id="ARBA00023136"/>
    </source>
</evidence>
<dbReference type="RefSeq" id="WP_066465047.1">
    <property type="nucleotide sequence ID" value="NZ_MATO01000040.1"/>
</dbReference>
<dbReference type="SUPFAM" id="SSF53955">
    <property type="entry name" value="Lysozyme-like"/>
    <property type="match status" value="1"/>
</dbReference>
<keyword evidence="5 20" id="KW-0808">Transferase</keyword>
<dbReference type="Gene3D" id="3.40.710.10">
    <property type="entry name" value="DD-peptidase/beta-lactamase superfamily"/>
    <property type="match status" value="1"/>
</dbReference>
<dbReference type="GO" id="GO:0071555">
    <property type="term" value="P:cell wall organization"/>
    <property type="evidence" value="ECO:0007669"/>
    <property type="project" value="UniProtKB-KW"/>
</dbReference>
<evidence type="ECO:0000256" key="14">
    <source>
        <dbReference type="ARBA" id="ARBA00034000"/>
    </source>
</evidence>
<dbReference type="InterPro" id="IPR050396">
    <property type="entry name" value="Glycosyltr_51/Transpeptidase"/>
</dbReference>
<keyword evidence="7" id="KW-0378">Hydrolase</keyword>
<dbReference type="PANTHER" id="PTHR32282:SF32">
    <property type="entry name" value="PENICILLIN-BINDING PROTEIN 2A"/>
    <property type="match status" value="1"/>
</dbReference>
<comment type="catalytic activity">
    <reaction evidence="15">
        <text>[GlcNAc-(1-&gt;4)-Mur2Ac(oyl-L-Ala-gamma-D-Glu-L-Lys-D-Ala-D-Ala)](n)-di-trans,octa-cis-undecaprenyl diphosphate + beta-D-GlcNAc-(1-&gt;4)-Mur2Ac(oyl-L-Ala-gamma-D-Glu-L-Lys-D-Ala-D-Ala)-di-trans,octa-cis-undecaprenyl diphosphate = [GlcNAc-(1-&gt;4)-Mur2Ac(oyl-L-Ala-gamma-D-Glu-L-Lys-D-Ala-D-Ala)](n+1)-di-trans,octa-cis-undecaprenyl diphosphate + di-trans,octa-cis-undecaprenyl diphosphate + H(+)</text>
        <dbReference type="Rhea" id="RHEA:23708"/>
        <dbReference type="Rhea" id="RHEA-COMP:9602"/>
        <dbReference type="Rhea" id="RHEA-COMP:9603"/>
        <dbReference type="ChEBI" id="CHEBI:15378"/>
        <dbReference type="ChEBI" id="CHEBI:58405"/>
        <dbReference type="ChEBI" id="CHEBI:60033"/>
        <dbReference type="ChEBI" id="CHEBI:78435"/>
        <dbReference type="EC" id="2.4.99.28"/>
    </reaction>
</comment>
<evidence type="ECO:0000256" key="7">
    <source>
        <dbReference type="ARBA" id="ARBA00022801"/>
    </source>
</evidence>
<organism evidence="20 21">
    <name type="scientific">Caryophanon latum</name>
    <dbReference type="NCBI Taxonomy" id="33977"/>
    <lineage>
        <taxon>Bacteria</taxon>
        <taxon>Bacillati</taxon>
        <taxon>Bacillota</taxon>
        <taxon>Bacilli</taxon>
        <taxon>Bacillales</taxon>
        <taxon>Caryophanaceae</taxon>
        <taxon>Caryophanon</taxon>
    </lineage>
</organism>
<evidence type="ECO:0000256" key="17">
    <source>
        <dbReference type="SAM" id="Phobius"/>
    </source>
</evidence>
<evidence type="ECO:0000256" key="2">
    <source>
        <dbReference type="ARBA" id="ARBA00022645"/>
    </source>
</evidence>
<feature type="domain" description="Penicillin-binding protein transpeptidase" evidence="18">
    <location>
        <begin position="414"/>
        <end position="659"/>
    </location>
</feature>
<dbReference type="InterPro" id="IPR001264">
    <property type="entry name" value="Glyco_trans_51"/>
</dbReference>
<comment type="catalytic activity">
    <reaction evidence="14">
        <text>Preferential cleavage: (Ac)2-L-Lys-D-Ala-|-D-Ala. Also transpeptidation of peptidyl-alanyl moieties that are N-acyl substituents of D-alanine.</text>
        <dbReference type="EC" id="3.4.16.4"/>
    </reaction>
</comment>
<dbReference type="Gene3D" id="3.90.1310.40">
    <property type="match status" value="1"/>
</dbReference>
<dbReference type="AlphaFoldDB" id="A0A1C0YRB8"/>
<evidence type="ECO:0000256" key="12">
    <source>
        <dbReference type="ARBA" id="ARBA00023268"/>
    </source>
</evidence>
<evidence type="ECO:0000256" key="6">
    <source>
        <dbReference type="ARBA" id="ARBA00022692"/>
    </source>
</evidence>
<keyword evidence="2" id="KW-0121">Carboxypeptidase</keyword>
<keyword evidence="10 17" id="KW-1133">Transmembrane helix</keyword>
<dbReference type="GO" id="GO:0006508">
    <property type="term" value="P:proteolysis"/>
    <property type="evidence" value="ECO:0007669"/>
    <property type="project" value="UniProtKB-KW"/>
</dbReference>
<keyword evidence="6 17" id="KW-0812">Transmembrane</keyword>
<dbReference type="Gene3D" id="2.60.40.10">
    <property type="entry name" value="Immunoglobulins"/>
    <property type="match status" value="1"/>
</dbReference>
<dbReference type="InterPro" id="IPR001460">
    <property type="entry name" value="PCN-bd_Tpept"/>
</dbReference>
<comment type="caution">
    <text evidence="20">The sequence shown here is derived from an EMBL/GenBank/DDBJ whole genome shotgun (WGS) entry which is preliminary data.</text>
</comment>
<evidence type="ECO:0000256" key="4">
    <source>
        <dbReference type="ARBA" id="ARBA00022676"/>
    </source>
</evidence>
<feature type="region of interest" description="Disordered" evidence="16">
    <location>
        <begin position="901"/>
        <end position="969"/>
    </location>
</feature>
<dbReference type="InterPro" id="IPR012338">
    <property type="entry name" value="Beta-lactam/transpept-like"/>
</dbReference>
<accession>A0A1C0YRB8</accession>
<name>A0A1C0YRB8_9BACL</name>
<dbReference type="PANTHER" id="PTHR32282">
    <property type="entry name" value="BINDING PROTEIN TRANSPEPTIDASE, PUTATIVE-RELATED"/>
    <property type="match status" value="1"/>
</dbReference>
<dbReference type="GO" id="GO:0008955">
    <property type="term" value="F:peptidoglycan glycosyltransferase activity"/>
    <property type="evidence" value="ECO:0007669"/>
    <property type="project" value="UniProtKB-EC"/>
</dbReference>
<protein>
    <submittedName>
        <fullName evidence="20">Peptidoglycan glycosyltransferase</fullName>
    </submittedName>
</protein>
<evidence type="ECO:0000256" key="16">
    <source>
        <dbReference type="SAM" id="MobiDB-lite"/>
    </source>
</evidence>
<dbReference type="GO" id="GO:0008658">
    <property type="term" value="F:penicillin binding"/>
    <property type="evidence" value="ECO:0007669"/>
    <property type="project" value="InterPro"/>
</dbReference>
<evidence type="ECO:0000256" key="3">
    <source>
        <dbReference type="ARBA" id="ARBA00022670"/>
    </source>
</evidence>
<feature type="domain" description="Glycosyl transferase family 51" evidence="19">
    <location>
        <begin position="91"/>
        <end position="276"/>
    </location>
</feature>
<keyword evidence="21" id="KW-1185">Reference proteome</keyword>
<dbReference type="InterPro" id="IPR023346">
    <property type="entry name" value="Lysozyme-like_dom_sf"/>
</dbReference>
<dbReference type="OrthoDB" id="9766909at2"/>
<evidence type="ECO:0000313" key="21">
    <source>
        <dbReference type="Proteomes" id="UP000093482"/>
    </source>
</evidence>
<keyword evidence="13" id="KW-0961">Cell wall biogenesis/degradation</keyword>
<dbReference type="GO" id="GO:0030288">
    <property type="term" value="C:outer membrane-bounded periplasmic space"/>
    <property type="evidence" value="ECO:0007669"/>
    <property type="project" value="TreeGrafter"/>
</dbReference>
<evidence type="ECO:0000256" key="9">
    <source>
        <dbReference type="ARBA" id="ARBA00022984"/>
    </source>
</evidence>
<evidence type="ECO:0000256" key="15">
    <source>
        <dbReference type="ARBA" id="ARBA00049902"/>
    </source>
</evidence>
<evidence type="ECO:0000256" key="8">
    <source>
        <dbReference type="ARBA" id="ARBA00022960"/>
    </source>
</evidence>
<keyword evidence="9" id="KW-0573">Peptidoglycan synthesis</keyword>
<evidence type="ECO:0000313" key="20">
    <source>
        <dbReference type="EMBL" id="OCS89691.1"/>
    </source>
</evidence>
<proteinExistence type="predicted"/>
<feature type="compositionally biased region" description="Low complexity" evidence="16">
    <location>
        <begin position="915"/>
        <end position="969"/>
    </location>
</feature>
<gene>
    <name evidence="20" type="ORF">A6K76_12250</name>
</gene>
<dbReference type="GO" id="GO:0008360">
    <property type="term" value="P:regulation of cell shape"/>
    <property type="evidence" value="ECO:0007669"/>
    <property type="project" value="UniProtKB-KW"/>
</dbReference>
<evidence type="ECO:0000256" key="5">
    <source>
        <dbReference type="ARBA" id="ARBA00022679"/>
    </source>
</evidence>
<dbReference type="SUPFAM" id="SSF56601">
    <property type="entry name" value="beta-lactamase/transpeptidase-like"/>
    <property type="match status" value="1"/>
</dbReference>
<dbReference type="GO" id="GO:0009002">
    <property type="term" value="F:serine-type D-Ala-D-Ala carboxypeptidase activity"/>
    <property type="evidence" value="ECO:0007669"/>
    <property type="project" value="UniProtKB-EC"/>
</dbReference>
<keyword evidence="12" id="KW-0511">Multifunctional enzyme</keyword>
<dbReference type="Pfam" id="PF00912">
    <property type="entry name" value="Transgly"/>
    <property type="match status" value="1"/>
</dbReference>
<evidence type="ECO:0000259" key="18">
    <source>
        <dbReference type="Pfam" id="PF00905"/>
    </source>
</evidence>
<evidence type="ECO:0000256" key="10">
    <source>
        <dbReference type="ARBA" id="ARBA00022989"/>
    </source>
</evidence>
<reference evidence="20 21" key="1">
    <citation type="submission" date="2016-07" db="EMBL/GenBank/DDBJ databases">
        <title>Caryophanon latum genome sequencing.</title>
        <authorList>
            <person name="Verma A."/>
            <person name="Pal Y."/>
            <person name="Krishnamurthi S."/>
        </authorList>
    </citation>
    <scope>NUCLEOTIDE SEQUENCE [LARGE SCALE GENOMIC DNA]</scope>
    <source>
        <strain evidence="20 21">DSM 14151</strain>
    </source>
</reference>
<feature type="transmembrane region" description="Helical" evidence="17">
    <location>
        <begin position="27"/>
        <end position="56"/>
    </location>
</feature>
<keyword evidence="1" id="KW-1003">Cell membrane</keyword>